<organism evidence="1 2">
    <name type="scientific">Auriscalpium vulgare</name>
    <dbReference type="NCBI Taxonomy" id="40419"/>
    <lineage>
        <taxon>Eukaryota</taxon>
        <taxon>Fungi</taxon>
        <taxon>Dikarya</taxon>
        <taxon>Basidiomycota</taxon>
        <taxon>Agaricomycotina</taxon>
        <taxon>Agaricomycetes</taxon>
        <taxon>Russulales</taxon>
        <taxon>Auriscalpiaceae</taxon>
        <taxon>Auriscalpium</taxon>
    </lineage>
</organism>
<proteinExistence type="predicted"/>
<dbReference type="EMBL" id="MU275839">
    <property type="protein sequence ID" value="KAI0053536.1"/>
    <property type="molecule type" value="Genomic_DNA"/>
</dbReference>
<dbReference type="Proteomes" id="UP000814033">
    <property type="component" value="Unassembled WGS sequence"/>
</dbReference>
<reference evidence="1" key="2">
    <citation type="journal article" date="2022" name="New Phytol.">
        <title>Evolutionary transition to the ectomycorrhizal habit in the genomes of a hyperdiverse lineage of mushroom-forming fungi.</title>
        <authorList>
            <person name="Looney B."/>
            <person name="Miyauchi S."/>
            <person name="Morin E."/>
            <person name="Drula E."/>
            <person name="Courty P.E."/>
            <person name="Kohler A."/>
            <person name="Kuo A."/>
            <person name="LaButti K."/>
            <person name="Pangilinan J."/>
            <person name="Lipzen A."/>
            <person name="Riley R."/>
            <person name="Andreopoulos W."/>
            <person name="He G."/>
            <person name="Johnson J."/>
            <person name="Nolan M."/>
            <person name="Tritt A."/>
            <person name="Barry K.W."/>
            <person name="Grigoriev I.V."/>
            <person name="Nagy L.G."/>
            <person name="Hibbett D."/>
            <person name="Henrissat B."/>
            <person name="Matheny P.B."/>
            <person name="Labbe J."/>
            <person name="Martin F.M."/>
        </authorList>
    </citation>
    <scope>NUCLEOTIDE SEQUENCE</scope>
    <source>
        <strain evidence="1">FP105234-sp</strain>
    </source>
</reference>
<protein>
    <submittedName>
        <fullName evidence="1">Uncharacterized protein</fullName>
    </submittedName>
</protein>
<evidence type="ECO:0000313" key="1">
    <source>
        <dbReference type="EMBL" id="KAI0053536.1"/>
    </source>
</evidence>
<name>A0ACB8SC41_9AGAM</name>
<gene>
    <name evidence="1" type="ORF">FA95DRAFT_1552023</name>
</gene>
<reference evidence="1" key="1">
    <citation type="submission" date="2021-02" db="EMBL/GenBank/DDBJ databases">
        <authorList>
            <consortium name="DOE Joint Genome Institute"/>
            <person name="Ahrendt S."/>
            <person name="Looney B.P."/>
            <person name="Miyauchi S."/>
            <person name="Morin E."/>
            <person name="Drula E."/>
            <person name="Courty P.E."/>
            <person name="Chicoki N."/>
            <person name="Fauchery L."/>
            <person name="Kohler A."/>
            <person name="Kuo A."/>
            <person name="Labutti K."/>
            <person name="Pangilinan J."/>
            <person name="Lipzen A."/>
            <person name="Riley R."/>
            <person name="Andreopoulos W."/>
            <person name="He G."/>
            <person name="Johnson J."/>
            <person name="Barry K.W."/>
            <person name="Grigoriev I.V."/>
            <person name="Nagy L."/>
            <person name="Hibbett D."/>
            <person name="Henrissat B."/>
            <person name="Matheny P.B."/>
            <person name="Labbe J."/>
            <person name="Martin F."/>
        </authorList>
    </citation>
    <scope>NUCLEOTIDE SEQUENCE</scope>
    <source>
        <strain evidence="1">FP105234-sp</strain>
    </source>
</reference>
<sequence length="1253" mass="138295">MSHLTASPFHKPSPAEVYRPSQLPTPPETDTDFPGPSQIHTQSGPAFPFVHAPLEPETTPFTPVPLARRTSTLSYHNTPLRDIRDRNPRQTRWLVVVIPPPSLSKTHGNLGHTLGSGPASRVSQGILMPLLPTMYGQLTAIAREFNFPSTVGLCLYLQVNEQGITMTPRISDEIWSVLWGHLFEARSPTPSPLQLPICGRVEFDIDLNKARWYEAWLMSDRRAADGIPSGPPSMSHWRGDSKTSIHDEPLGDDRSDIMQAPANRSRPALHRHVPRKLSLLDKLDTASVGSGLVNVVNALEEPSAIVPLPPIEQEDEPKTAKNDLEIRVKSWRASSSVAPTPMAATGQTSLDPVHMPNTMALPEIAAAPETSEEVEFNLDDFTWSVSSLGPGDYDSVASPLPSSRVESVHLDRRLEGSVLLSPTTATSWGPGSDGYESLDEPLWWARAPSLHSVHLDRRMEGSVLLSPSTATSWGPDDDAVSIASSISRLPSPDIAFRHVEDAPPTPTTATSWGAPSSYPPSPVSVTRPPSIHLAHRMAFSPGPSPSSEVFGWVYPFVDARHASNESGHVFPYFTPAAQVSQFVYPRFRPDSAAPSSLVYPQFRPDMSAPSSLVWPFFVPAEQLASVTLVRARAPVPSQGYPFFDLYPAVASAAAQGLTRAYPMLNIYPVAYPHFEMYPGHVCVAWHHEESQSVHLPAVYPAINLYPAVYPDFEIYPGNLIAAERHEEPRSVRLPALYPRISLYPVQYPDFEIYPGHAVMVKDWHTPVSVHLKSAYPDLEIYRSVYPFLVIYPSVSDESRTQAQDGNLLLDIYSAGKVFDDSDYYLSKAVRLAAVYPAFDIYPSVYPALDIYPFIDLYTAAVAPGHGRGSSRSVYTHAEVYYPVFNIYPAVYPAFNLYPGITPQLVEDQCVALSTRLQPAYPSFCLFPAVYPFFEIYPGEVCNGEVQGAWRTYPSILAPKYPFIDIYPAVYPYFDIYRSGTSTKQENQQEILSVRLPALYPAFDLYPPVYPHFELWPSTSVGFVSPPQSTRTHPPHKDHDIHNIVHSDRIVEAETKPTPSIRRPSIHIDSLPQPAPIVRTRSRSGTVNARPPSVHSSARSPSVYVAEGPPVASPIRRMGLPSHPRDAAPPRPVSSFIPTLSPSKERSHSAALQRSNTQPSRRPVGRVRDSSVSPEDERPPRSGSHSGHKPAIRPRDSIVLEKAKLFDASGSPEVPTRITMSTLAEFPLPPIPPVPSMQSSRPIAKLDKAKYPFA</sequence>
<accession>A0ACB8SC41</accession>
<keyword evidence="2" id="KW-1185">Reference proteome</keyword>
<evidence type="ECO:0000313" key="2">
    <source>
        <dbReference type="Proteomes" id="UP000814033"/>
    </source>
</evidence>
<comment type="caution">
    <text evidence="1">The sequence shown here is derived from an EMBL/GenBank/DDBJ whole genome shotgun (WGS) entry which is preliminary data.</text>
</comment>